<evidence type="ECO:0000313" key="2">
    <source>
        <dbReference type="Proteomes" id="UP001149954"/>
    </source>
</evidence>
<reference evidence="1" key="1">
    <citation type="submission" date="2022-12" db="EMBL/GenBank/DDBJ databases">
        <authorList>
            <person name="Petersen C."/>
        </authorList>
    </citation>
    <scope>NUCLEOTIDE SEQUENCE</scope>
    <source>
        <strain evidence="1">IBT 29495</strain>
    </source>
</reference>
<accession>A0A9W9XK20</accession>
<gene>
    <name evidence="1" type="ORF">N7463_010142</name>
</gene>
<comment type="caution">
    <text evidence="1">The sequence shown here is derived from an EMBL/GenBank/DDBJ whole genome shotgun (WGS) entry which is preliminary data.</text>
</comment>
<sequence length="105" mass="11196">MLYISEKCAGGLSGPHVIVPRASTPTGPSGVPVSQPRAPPNIWAMLTLYFPRTLTFASALHIPLKHTPRLNSVVIALDQTILSTTLPRIASDFDTGSYVGKADAR</sequence>
<dbReference type="AlphaFoldDB" id="A0A9W9XK20"/>
<name>A0A9W9XK20_9EURO</name>
<organism evidence="1 2">
    <name type="scientific">Penicillium fimorum</name>
    <dbReference type="NCBI Taxonomy" id="1882269"/>
    <lineage>
        <taxon>Eukaryota</taxon>
        <taxon>Fungi</taxon>
        <taxon>Dikarya</taxon>
        <taxon>Ascomycota</taxon>
        <taxon>Pezizomycotina</taxon>
        <taxon>Eurotiomycetes</taxon>
        <taxon>Eurotiomycetidae</taxon>
        <taxon>Eurotiales</taxon>
        <taxon>Aspergillaceae</taxon>
        <taxon>Penicillium</taxon>
    </lineage>
</organism>
<evidence type="ECO:0000313" key="1">
    <source>
        <dbReference type="EMBL" id="KAJ5494055.1"/>
    </source>
</evidence>
<protein>
    <submittedName>
        <fullName evidence="1">Uncharacterized protein</fullName>
    </submittedName>
</protein>
<keyword evidence="2" id="KW-1185">Reference proteome</keyword>
<proteinExistence type="predicted"/>
<dbReference type="EMBL" id="JAPWDS010000006">
    <property type="protein sequence ID" value="KAJ5494055.1"/>
    <property type="molecule type" value="Genomic_DNA"/>
</dbReference>
<dbReference type="Proteomes" id="UP001149954">
    <property type="component" value="Unassembled WGS sequence"/>
</dbReference>
<reference evidence="1" key="2">
    <citation type="journal article" date="2023" name="IMA Fungus">
        <title>Comparative genomic study of the Penicillium genus elucidates a diverse pangenome and 15 lateral gene transfer events.</title>
        <authorList>
            <person name="Petersen C."/>
            <person name="Sorensen T."/>
            <person name="Nielsen M.R."/>
            <person name="Sondergaard T.E."/>
            <person name="Sorensen J.L."/>
            <person name="Fitzpatrick D.A."/>
            <person name="Frisvad J.C."/>
            <person name="Nielsen K.L."/>
        </authorList>
    </citation>
    <scope>NUCLEOTIDE SEQUENCE</scope>
    <source>
        <strain evidence="1">IBT 29495</strain>
    </source>
</reference>